<dbReference type="NCBIfam" id="TIGR02350">
    <property type="entry name" value="prok_dnaK"/>
    <property type="match status" value="1"/>
</dbReference>
<comment type="function">
    <text evidence="1 8">Acts as a chaperone.</text>
</comment>
<comment type="similarity">
    <text evidence="2 8 9">Belongs to the heat shock protein 70 family.</text>
</comment>
<organism evidence="11 12">
    <name type="scientific">Synechococcus elongatus PCC 11801</name>
    <dbReference type="NCBI Taxonomy" id="2219813"/>
    <lineage>
        <taxon>Bacteria</taxon>
        <taxon>Bacillati</taxon>
        <taxon>Cyanobacteriota</taxon>
        <taxon>Cyanophyceae</taxon>
        <taxon>Synechococcales</taxon>
        <taxon>Synechococcaceae</taxon>
        <taxon>Synechococcus</taxon>
    </lineage>
</organism>
<keyword evidence="7 8" id="KW-0143">Chaperone</keyword>
<keyword evidence="5 8" id="KW-0067">ATP-binding</keyword>
<proteinExistence type="evidence at transcript level"/>
<evidence type="ECO:0000256" key="8">
    <source>
        <dbReference type="HAMAP-Rule" id="MF_00332"/>
    </source>
</evidence>
<reference evidence="11 12" key="1">
    <citation type="journal article" date="2018" name="Sci. Rep.">
        <title>Genome Features and Biochemical Characteristics of a Robust, Fast Growing and Naturally Transformable Cyanobacterium Synechococcus elongatus PCC 11801 Isolated from India.</title>
        <authorList>
            <person name="Jaiswal D."/>
            <person name="Sengupta A."/>
            <person name="Sohoni S."/>
            <person name="Sengupta S."/>
            <person name="Phadnavis A.G."/>
            <person name="Pakrasi H.B."/>
            <person name="Wangikar P.P."/>
        </authorList>
    </citation>
    <scope>NUCLEOTIDE SEQUENCE [LARGE SCALE GENOMIC DNA]</scope>
    <source>
        <strain evidence="11 12">PCC 11801</strain>
    </source>
</reference>
<dbReference type="InterPro" id="IPR012725">
    <property type="entry name" value="Chaperone_DnaK"/>
</dbReference>
<dbReference type="SUPFAM" id="SSF100920">
    <property type="entry name" value="Heat shock protein 70kD (HSP70), peptide-binding domain"/>
    <property type="match status" value="1"/>
</dbReference>
<dbReference type="InterPro" id="IPR018181">
    <property type="entry name" value="Heat_shock_70_CS"/>
</dbReference>
<dbReference type="FunFam" id="2.60.34.10:FF:000014">
    <property type="entry name" value="Chaperone protein DnaK HSP70"/>
    <property type="match status" value="1"/>
</dbReference>
<dbReference type="PROSITE" id="PS00329">
    <property type="entry name" value="HSP70_2"/>
    <property type="match status" value="1"/>
</dbReference>
<gene>
    <name evidence="8 11" type="primary">dnaK</name>
    <name evidence="11" type="ORF">DOP62_03230</name>
</gene>
<dbReference type="PROSITE" id="PS00297">
    <property type="entry name" value="HSP70_1"/>
    <property type="match status" value="1"/>
</dbReference>
<dbReference type="GO" id="GO:0051082">
    <property type="term" value="F:unfolded protein binding"/>
    <property type="evidence" value="ECO:0007669"/>
    <property type="project" value="InterPro"/>
</dbReference>
<feature type="compositionally biased region" description="Basic and acidic residues" evidence="10">
    <location>
        <begin position="661"/>
        <end position="694"/>
    </location>
</feature>
<dbReference type="PANTHER" id="PTHR19375">
    <property type="entry name" value="HEAT SHOCK PROTEIN 70KDA"/>
    <property type="match status" value="1"/>
</dbReference>
<evidence type="ECO:0000256" key="10">
    <source>
        <dbReference type="SAM" id="MobiDB-lite"/>
    </source>
</evidence>
<dbReference type="HAMAP" id="MF_00332">
    <property type="entry name" value="DnaK"/>
    <property type="match status" value="1"/>
</dbReference>
<dbReference type="FunFam" id="3.30.420.40:FF:000004">
    <property type="entry name" value="Molecular chaperone DnaK"/>
    <property type="match status" value="1"/>
</dbReference>
<dbReference type="InterPro" id="IPR029047">
    <property type="entry name" value="HSP70_peptide-bd_sf"/>
</dbReference>
<name>A0AAN1UTU2_SYNEL</name>
<dbReference type="Gene3D" id="3.30.420.40">
    <property type="match status" value="2"/>
</dbReference>
<keyword evidence="3 8" id="KW-0597">Phosphoprotein</keyword>
<dbReference type="NCBIfam" id="NF001413">
    <property type="entry name" value="PRK00290.1"/>
    <property type="match status" value="1"/>
</dbReference>
<dbReference type="FunFam" id="3.90.640.10:FF:000003">
    <property type="entry name" value="Molecular chaperone DnaK"/>
    <property type="match status" value="1"/>
</dbReference>
<dbReference type="AlphaFoldDB" id="A0AAN1UTU2"/>
<evidence type="ECO:0000256" key="5">
    <source>
        <dbReference type="ARBA" id="ARBA00022840"/>
    </source>
</evidence>
<evidence type="ECO:0000313" key="11">
    <source>
        <dbReference type="EMBL" id="AZB71872.1"/>
    </source>
</evidence>
<dbReference type="RefSeq" id="WP_208675544.1">
    <property type="nucleotide sequence ID" value="NZ_CP030139.2"/>
</dbReference>
<evidence type="ECO:0000256" key="2">
    <source>
        <dbReference type="ARBA" id="ARBA00007381"/>
    </source>
</evidence>
<evidence type="ECO:0000256" key="9">
    <source>
        <dbReference type="RuleBase" id="RU003322"/>
    </source>
</evidence>
<feature type="compositionally biased region" description="Basic and acidic residues" evidence="10">
    <location>
        <begin position="711"/>
        <end position="724"/>
    </location>
</feature>
<sequence>MGRVVGIDLGTTNSVIAVMEGGKPMVIANAEGVRTTPSVVGVSKTGERLVGELARRQLVLNPRNTFANIKRFIGRRYDELTDESKRVPYTVRRDPEGNVRIVCPQLSREFAPEEVAAMILRKLAEEASRYLGEPVTGAVITVPAYFNDSQRQATRDAGRIAGLEVKRILNEPTAASLAYGLDRRDNQTILVFDLGGGTFDVSVLKVGNGVFEVKATSGDTQLGGNDFDRRIVDWLAEQFLEVEGIDLRRDRQALQRLIEAAEKAKIELSGVSVTDINLPFITATEDEPKHLETRLTRSEFEALCEDLLERMMRPLRRALKDARLQPQDIDEVVLVGGSTRMPMVQQLVRSLIGREPNQNVNPDEVVAIGAAIQAGILAGEVKDILLLDVTPLSLGLETIGGVMKKLIPRNTAIPVRRSDIFSTAENNQTMVEIHILQGERQLADGNKSLGRFKLTGIPPAPRGVPQVQVSFDIDANGILQVSALDKTTGREQTVTIQGASTLSQEEVKRMMKDAELYAQQDRQLKARIEKRNRAQTLIAQSERRLREISLDFGLYFAESKRRRIESTIRELKDYLERQDDRGLDLALAELQDALFDLNQETAARLRDEEGEGFFEPLKQTFASLRGDGDRDFERSWDDRGGDRWDADPWDRSRRSTPSYGYDDRRSPVSDPYRGERWVEEQTSAGRREPVRDRNGGNGSVRPEPAPRRGRPTWEEEQPPRRDRSQPPAKPASGRRWNDGWDDDDDEWF</sequence>
<feature type="modified residue" description="Phosphothreonine; by autocatalysis" evidence="8">
    <location>
        <position position="198"/>
    </location>
</feature>
<dbReference type="PRINTS" id="PR00301">
    <property type="entry name" value="HEATSHOCK70"/>
</dbReference>
<evidence type="ECO:0000256" key="4">
    <source>
        <dbReference type="ARBA" id="ARBA00022741"/>
    </source>
</evidence>
<dbReference type="NCBIfam" id="NF009946">
    <property type="entry name" value="PRK13410.1"/>
    <property type="match status" value="1"/>
</dbReference>
<dbReference type="CDD" id="cd10234">
    <property type="entry name" value="ASKHA_NBD_HSP70_DnaK-like"/>
    <property type="match status" value="1"/>
</dbReference>
<dbReference type="SUPFAM" id="SSF53067">
    <property type="entry name" value="Actin-like ATPase domain"/>
    <property type="match status" value="2"/>
</dbReference>
<dbReference type="InterPro" id="IPR013126">
    <property type="entry name" value="Hsp_70_fam"/>
</dbReference>
<keyword evidence="4 8" id="KW-0547">Nucleotide-binding</keyword>
<dbReference type="GO" id="GO:0140662">
    <property type="term" value="F:ATP-dependent protein folding chaperone"/>
    <property type="evidence" value="ECO:0007669"/>
    <property type="project" value="InterPro"/>
</dbReference>
<evidence type="ECO:0000256" key="3">
    <source>
        <dbReference type="ARBA" id="ARBA00022553"/>
    </source>
</evidence>
<dbReference type="GO" id="GO:0005524">
    <property type="term" value="F:ATP binding"/>
    <property type="evidence" value="ECO:0007669"/>
    <property type="project" value="UniProtKB-UniRule"/>
</dbReference>
<feature type="region of interest" description="Disordered" evidence="10">
    <location>
        <begin position="643"/>
        <end position="748"/>
    </location>
</feature>
<dbReference type="Pfam" id="PF00012">
    <property type="entry name" value="HSP70"/>
    <property type="match status" value="1"/>
</dbReference>
<comment type="induction">
    <text evidence="8">By stress conditions e.g. heat shock.</text>
</comment>
<evidence type="ECO:0000256" key="7">
    <source>
        <dbReference type="ARBA" id="ARBA00023186"/>
    </source>
</evidence>
<keyword evidence="6 8" id="KW-0346">Stress response</keyword>
<accession>A0AAN1UTU2</accession>
<evidence type="ECO:0000256" key="1">
    <source>
        <dbReference type="ARBA" id="ARBA00002290"/>
    </source>
</evidence>
<evidence type="ECO:0000256" key="6">
    <source>
        <dbReference type="ARBA" id="ARBA00023016"/>
    </source>
</evidence>
<feature type="compositionally biased region" description="Basic and acidic residues" evidence="10">
    <location>
        <begin position="643"/>
        <end position="653"/>
    </location>
</feature>
<dbReference type="InterPro" id="IPR043129">
    <property type="entry name" value="ATPase_NBD"/>
</dbReference>
<evidence type="ECO:0000313" key="12">
    <source>
        <dbReference type="Proteomes" id="UP000267249"/>
    </source>
</evidence>
<dbReference type="EMBL" id="CP030139">
    <property type="protein sequence ID" value="AZB71872.1"/>
    <property type="molecule type" value="Genomic_DNA"/>
</dbReference>
<dbReference type="Gene3D" id="3.90.640.10">
    <property type="entry name" value="Actin, Chain A, domain 4"/>
    <property type="match status" value="1"/>
</dbReference>
<dbReference type="Gene3D" id="2.60.34.10">
    <property type="entry name" value="Substrate Binding Domain Of DNAk, Chain A, domain 1"/>
    <property type="match status" value="1"/>
</dbReference>
<feature type="compositionally biased region" description="Acidic residues" evidence="10">
    <location>
        <begin position="739"/>
        <end position="748"/>
    </location>
</feature>
<dbReference type="Proteomes" id="UP000267249">
    <property type="component" value="Chromosome"/>
</dbReference>
<dbReference type="PROSITE" id="PS01036">
    <property type="entry name" value="HSP70_3"/>
    <property type="match status" value="1"/>
</dbReference>
<protein>
    <recommendedName>
        <fullName evidence="8">Chaperone protein DnaK</fullName>
    </recommendedName>
    <alternativeName>
        <fullName evidence="8">HSP70</fullName>
    </alternativeName>
    <alternativeName>
        <fullName evidence="8">Heat shock 70 kDa protein</fullName>
    </alternativeName>
    <alternativeName>
        <fullName evidence="8">Heat shock protein 70</fullName>
    </alternativeName>
</protein>